<dbReference type="EMBL" id="FNRA01000013">
    <property type="protein sequence ID" value="SEB16242.1"/>
    <property type="molecule type" value="Genomic_DNA"/>
</dbReference>
<feature type="compositionally biased region" description="Basic and acidic residues" evidence="1">
    <location>
        <begin position="448"/>
        <end position="459"/>
    </location>
</feature>
<sequence>MLKRVNWKSVFSYFAWIVCLGGIVTLMSFIEVKKHTVHCTNIKILIPGADNFIEREEIDAILKQSEGQLIGRSLEGINLNAIEQKIKANPYIALSTVYADMDGVIHIEISQRQPLLRIINAGGQDYYIDRNGLKMPVSPNFTANVLVANGHILEHFSGKVDTLITRMAEDLYKTALFLKKDTLWDAQIEQIFVNDKDDIELVPRVGDQRIILGTADSLETKMTNLLAFYKKAMPQMGWDTYRTINVKYSNQIVCERNPDSLHRFTGAAKAFKPTMATAKKVMDSLVKAEIASELKNNPDENSIMTSQPENVIVPEVKPVHQPELKKADKPEVKSPAKAVVKVTSKPVAVKKTVPAAEKKIVKPEEKKVAKPEEKKAAKPEEMKTWKPEEKKVIKPEEKKTVKPEAKKAGETKTEVKKTVQSAVKAEKKAHTPAMPEIRWIKPVPKGVKPKDNKETKKDK</sequence>
<feature type="compositionally biased region" description="Basic and acidic residues" evidence="1">
    <location>
        <begin position="365"/>
        <end position="417"/>
    </location>
</feature>
<evidence type="ECO:0000313" key="4">
    <source>
        <dbReference type="Proteomes" id="UP000198850"/>
    </source>
</evidence>
<keyword evidence="4" id="KW-1185">Reference proteome</keyword>
<dbReference type="Proteomes" id="UP000198850">
    <property type="component" value="Unassembled WGS sequence"/>
</dbReference>
<name>A0A1H4H5D2_9SPHI</name>
<evidence type="ECO:0000256" key="2">
    <source>
        <dbReference type="SAM" id="Phobius"/>
    </source>
</evidence>
<reference evidence="3 4" key="1">
    <citation type="submission" date="2016-10" db="EMBL/GenBank/DDBJ databases">
        <authorList>
            <person name="de Groot N.N."/>
        </authorList>
    </citation>
    <scope>NUCLEOTIDE SEQUENCE [LARGE SCALE GENOMIC DNA]</scope>
    <source>
        <strain evidence="3 4">DSM 19033</strain>
    </source>
</reference>
<feature type="transmembrane region" description="Helical" evidence="2">
    <location>
        <begin position="12"/>
        <end position="30"/>
    </location>
</feature>
<accession>A0A1H4H5D2</accession>
<feature type="region of interest" description="Disordered" evidence="1">
    <location>
        <begin position="365"/>
        <end position="459"/>
    </location>
</feature>
<protein>
    <recommendedName>
        <fullName evidence="5">Cell division protein FtsQ</fullName>
    </recommendedName>
</protein>
<keyword evidence="2" id="KW-1133">Transmembrane helix</keyword>
<dbReference type="RefSeq" id="WP_245735390.1">
    <property type="nucleotide sequence ID" value="NZ_FNRA01000013.1"/>
</dbReference>
<evidence type="ECO:0000313" key="3">
    <source>
        <dbReference type="EMBL" id="SEB16242.1"/>
    </source>
</evidence>
<dbReference type="AlphaFoldDB" id="A0A1H4H5D2"/>
<proteinExistence type="predicted"/>
<keyword evidence="2" id="KW-0812">Transmembrane</keyword>
<evidence type="ECO:0008006" key="5">
    <source>
        <dbReference type="Google" id="ProtNLM"/>
    </source>
</evidence>
<keyword evidence="2" id="KW-0472">Membrane</keyword>
<gene>
    <name evidence="3" type="ORF">SAMN05443550_11317</name>
</gene>
<organism evidence="3 4">
    <name type="scientific">Pedobacter hartonius</name>
    <dbReference type="NCBI Taxonomy" id="425514"/>
    <lineage>
        <taxon>Bacteria</taxon>
        <taxon>Pseudomonadati</taxon>
        <taxon>Bacteroidota</taxon>
        <taxon>Sphingobacteriia</taxon>
        <taxon>Sphingobacteriales</taxon>
        <taxon>Sphingobacteriaceae</taxon>
        <taxon>Pedobacter</taxon>
    </lineage>
</organism>
<evidence type="ECO:0000256" key="1">
    <source>
        <dbReference type="SAM" id="MobiDB-lite"/>
    </source>
</evidence>
<dbReference type="STRING" id="425514.SAMN05443550_11317"/>